<dbReference type="eggNOG" id="ENOG50344T9">
    <property type="taxonomic scope" value="Bacteria"/>
</dbReference>
<name>Q46RC4_CUPPJ</name>
<reference evidence="1" key="1">
    <citation type="submission" date="2005-08" db="EMBL/GenBank/DDBJ databases">
        <title>Complete sequence of chromosome 2 of Ralstonia eutropha JMP134.</title>
        <authorList>
            <person name="Copeland A."/>
            <person name="Lucas S."/>
            <person name="Lapidus A."/>
            <person name="Barry K."/>
            <person name="Detter J.C."/>
            <person name="Glavina T."/>
            <person name="Hammon N."/>
            <person name="Israni S."/>
            <person name="Pitluck S."/>
            <person name="Goltsman E."/>
            <person name="Martinez M."/>
            <person name="Schmutz J."/>
            <person name="Larimer F."/>
            <person name="Land M."/>
            <person name="Lykidis A."/>
            <person name="Richardson P."/>
        </authorList>
    </citation>
    <scope>NUCLEOTIDE SEQUENCE [LARGE SCALE GENOMIC DNA]</scope>
    <source>
        <strain evidence="1">JMP134</strain>
    </source>
</reference>
<gene>
    <name evidence="1" type="ordered locus">Reut_B4962</name>
</gene>
<evidence type="ECO:0000313" key="1">
    <source>
        <dbReference type="EMBL" id="AAZ64310.1"/>
    </source>
</evidence>
<evidence type="ECO:0008006" key="2">
    <source>
        <dbReference type="Google" id="ProtNLM"/>
    </source>
</evidence>
<sequence length="182" mass="18637">MGGPHSCCAGGMAMDRAARWAGAWVIAGIGLCAGTPALADEAWSTGPPCQLVAGQVVINGQWQQVTGVACLQPDGSWQLVDGSGGAYYSTPYYYDDDGDAWNWAPVAVGYGAAFIFVDRHHHVHPMHHVYFRYGGGAGWGGRGFRAMPPGGYRGGMGGGAGRGMAGGMGGAHGGGFHGGGHR</sequence>
<accession>Q46RC4</accession>
<protein>
    <recommendedName>
        <fullName evidence="2">Surface antigen</fullName>
    </recommendedName>
</protein>
<proteinExistence type="predicted"/>
<organism evidence="1">
    <name type="scientific">Cupriavidus pinatubonensis (strain JMP 134 / LMG 1197)</name>
    <name type="common">Cupriavidus necator (strain JMP 134)</name>
    <dbReference type="NCBI Taxonomy" id="264198"/>
    <lineage>
        <taxon>Bacteria</taxon>
        <taxon>Pseudomonadati</taxon>
        <taxon>Pseudomonadota</taxon>
        <taxon>Betaproteobacteria</taxon>
        <taxon>Burkholderiales</taxon>
        <taxon>Burkholderiaceae</taxon>
        <taxon>Cupriavidus</taxon>
    </lineage>
</organism>
<dbReference type="KEGG" id="reu:Reut_B4962"/>
<dbReference type="EMBL" id="CP000091">
    <property type="protein sequence ID" value="AAZ64310.1"/>
    <property type="molecule type" value="Genomic_DNA"/>
</dbReference>
<dbReference type="AlphaFoldDB" id="Q46RC4"/>
<dbReference type="HOGENOM" id="CLU_133655_0_0_4"/>